<dbReference type="Gene3D" id="2.60.40.420">
    <property type="entry name" value="Cupredoxins - blue copper proteins"/>
    <property type="match status" value="1"/>
</dbReference>
<accession>A0AA37PZC6</accession>
<reference evidence="1" key="1">
    <citation type="submission" date="2022-08" db="EMBL/GenBank/DDBJ databases">
        <title>Draft genome sequencing of Roseisolibacter agri AW1220.</title>
        <authorList>
            <person name="Tobiishi Y."/>
            <person name="Tonouchi A."/>
        </authorList>
    </citation>
    <scope>NUCLEOTIDE SEQUENCE</scope>
    <source>
        <strain evidence="1">AW1220</strain>
    </source>
</reference>
<protein>
    <submittedName>
        <fullName evidence="1">Uncharacterized protein</fullName>
    </submittedName>
</protein>
<dbReference type="Proteomes" id="UP001161325">
    <property type="component" value="Unassembled WGS sequence"/>
</dbReference>
<gene>
    <name evidence="1" type="ORF">rosag_00520</name>
</gene>
<dbReference type="EMBL" id="BRXS01000001">
    <property type="protein sequence ID" value="GLC23539.1"/>
    <property type="molecule type" value="Genomic_DNA"/>
</dbReference>
<organism evidence="1 2">
    <name type="scientific">Roseisolibacter agri</name>
    <dbReference type="NCBI Taxonomy" id="2014610"/>
    <lineage>
        <taxon>Bacteria</taxon>
        <taxon>Pseudomonadati</taxon>
        <taxon>Gemmatimonadota</taxon>
        <taxon>Gemmatimonadia</taxon>
        <taxon>Gemmatimonadales</taxon>
        <taxon>Gemmatimonadaceae</taxon>
        <taxon>Roseisolibacter</taxon>
    </lineage>
</organism>
<dbReference type="AlphaFoldDB" id="A0AA37PZC6"/>
<evidence type="ECO:0000313" key="2">
    <source>
        <dbReference type="Proteomes" id="UP001161325"/>
    </source>
</evidence>
<dbReference type="InterPro" id="IPR008972">
    <property type="entry name" value="Cupredoxin"/>
</dbReference>
<keyword evidence="2" id="KW-1185">Reference proteome</keyword>
<name>A0AA37PZC6_9BACT</name>
<proteinExistence type="predicted"/>
<comment type="caution">
    <text evidence="1">The sequence shown here is derived from an EMBL/GenBank/DDBJ whole genome shotgun (WGS) entry which is preliminary data.</text>
</comment>
<dbReference type="RefSeq" id="WP_284347975.1">
    <property type="nucleotide sequence ID" value="NZ_BRXS01000001.1"/>
</dbReference>
<evidence type="ECO:0000313" key="1">
    <source>
        <dbReference type="EMBL" id="GLC23539.1"/>
    </source>
</evidence>
<sequence>MHVRPLLVASLVTTVALTAAWTDARTDAARAQAAPLPGRVVDLVAGDFYFRSPDTIPAGLTTFRLRVEKGGHAAWILRIPPGRSIRELVAPAHAGRPPAWARNLGGPGFPPAGGTVNATMVLEPGEYAVLCYVAGASSKGTPHHQLGMFRRLVVAPAPRTPGALPKADVVVTMVDHGYRLSSPIRPGRRVLRIVNAGRALHEFKLYRLKPGRTAQESFAWKPESGTPQPDVEIATIATLSPGGEATTTIDFAAGEYTILCVPQEKHGMRHALRVAADT</sequence>